<feature type="transmembrane region" description="Helical" evidence="1">
    <location>
        <begin position="75"/>
        <end position="100"/>
    </location>
</feature>
<dbReference type="AlphaFoldDB" id="A0A3Q3E1M2"/>
<name>A0A3Q3E1M2_HIPCM</name>
<accession>A0A3Q3E1M2</accession>
<dbReference type="GeneTree" id="ENSGT00940000177425"/>
<feature type="transmembrane region" description="Helical" evidence="1">
    <location>
        <begin position="48"/>
        <end position="69"/>
    </location>
</feature>
<keyword evidence="1" id="KW-1133">Transmembrane helix</keyword>
<evidence type="ECO:0000313" key="3">
    <source>
        <dbReference type="Proteomes" id="UP000264820"/>
    </source>
</evidence>
<dbReference type="Ensembl" id="ENSHCOT00000019173.1">
    <property type="protein sequence ID" value="ENSHCOP00000025211.1"/>
    <property type="gene ID" value="ENSHCOG00000015202.1"/>
</dbReference>
<dbReference type="Proteomes" id="UP000264820">
    <property type="component" value="Unplaced"/>
</dbReference>
<evidence type="ECO:0000313" key="2">
    <source>
        <dbReference type="Ensembl" id="ENSHCOP00000025211.1"/>
    </source>
</evidence>
<dbReference type="Pfam" id="PF15099">
    <property type="entry name" value="PIRT"/>
    <property type="match status" value="1"/>
</dbReference>
<reference evidence="2" key="2">
    <citation type="submission" date="2025-09" db="UniProtKB">
        <authorList>
            <consortium name="Ensembl"/>
        </authorList>
    </citation>
    <scope>IDENTIFICATION</scope>
</reference>
<keyword evidence="1" id="KW-0812">Transmembrane</keyword>
<protein>
    <submittedName>
        <fullName evidence="2">Uncharacterized protein</fullName>
    </submittedName>
</protein>
<organism evidence="2 3">
    <name type="scientific">Hippocampus comes</name>
    <name type="common">Tiger tail seahorse</name>
    <dbReference type="NCBI Taxonomy" id="109280"/>
    <lineage>
        <taxon>Eukaryota</taxon>
        <taxon>Metazoa</taxon>
        <taxon>Chordata</taxon>
        <taxon>Craniata</taxon>
        <taxon>Vertebrata</taxon>
        <taxon>Euteleostomi</taxon>
        <taxon>Actinopterygii</taxon>
        <taxon>Neopterygii</taxon>
        <taxon>Teleostei</taxon>
        <taxon>Neoteleostei</taxon>
        <taxon>Acanthomorphata</taxon>
        <taxon>Syngnathiaria</taxon>
        <taxon>Syngnathiformes</taxon>
        <taxon>Syngnathoidei</taxon>
        <taxon>Syngnathidae</taxon>
        <taxon>Hippocampus</taxon>
    </lineage>
</organism>
<reference evidence="2" key="1">
    <citation type="submission" date="2025-08" db="UniProtKB">
        <authorList>
            <consortium name="Ensembl"/>
        </authorList>
    </citation>
    <scope>IDENTIFICATION</scope>
</reference>
<keyword evidence="3" id="KW-1185">Reference proteome</keyword>
<proteinExistence type="predicted"/>
<keyword evidence="1" id="KW-0472">Membrane</keyword>
<dbReference type="InterPro" id="IPR028068">
    <property type="entry name" value="PIRT"/>
</dbReference>
<evidence type="ECO:0000256" key="1">
    <source>
        <dbReference type="SAM" id="Phobius"/>
    </source>
</evidence>
<sequence length="130" mass="14252">AERTITPFFVGMMEGYDETPFFVDSGILCPNSHSGTAVSDWAYLHKSIISIVMGSLMSAAGVVLFLLQFCKMVQAGPVASACVSVGLMFVVVGLVWIPILKEKRRRRFSKSLGRNKQSIIHTHNNTCGQN</sequence>